<name>J9GLN3_9ZZZZ</name>
<dbReference type="EC" id="1.15.1.1" evidence="2"/>
<evidence type="ECO:0000256" key="4">
    <source>
        <dbReference type="ARBA" id="ARBA00023002"/>
    </source>
</evidence>
<dbReference type="Gene3D" id="3.55.40.20">
    <property type="entry name" value="Iron/manganese superoxide dismutase, C-terminal domain"/>
    <property type="match status" value="1"/>
</dbReference>
<reference evidence="6" key="1">
    <citation type="journal article" date="2012" name="PLoS ONE">
        <title>Gene sets for utilization of primary and secondary nutrition supplies in the distal gut of endangered iberian lynx.</title>
        <authorList>
            <person name="Alcaide M."/>
            <person name="Messina E."/>
            <person name="Richter M."/>
            <person name="Bargiela R."/>
            <person name="Peplies J."/>
            <person name="Huws S.A."/>
            <person name="Newbold C.J."/>
            <person name="Golyshin P.N."/>
            <person name="Simon M.A."/>
            <person name="Lopez G."/>
            <person name="Yakimov M.M."/>
            <person name="Ferrer M."/>
        </authorList>
    </citation>
    <scope>NUCLEOTIDE SEQUENCE</scope>
</reference>
<comment type="similarity">
    <text evidence="1">Belongs to the iron/manganese superoxide dismutase family.</text>
</comment>
<accession>J9GLN3</accession>
<dbReference type="GO" id="GO:0004784">
    <property type="term" value="F:superoxide dismutase activity"/>
    <property type="evidence" value="ECO:0007669"/>
    <property type="project" value="UniProtKB-EC"/>
</dbReference>
<dbReference type="PROSITE" id="PS00088">
    <property type="entry name" value="SOD_MN"/>
    <property type="match status" value="1"/>
</dbReference>
<evidence type="ECO:0000259" key="5">
    <source>
        <dbReference type="Pfam" id="PF02777"/>
    </source>
</evidence>
<evidence type="ECO:0000256" key="2">
    <source>
        <dbReference type="ARBA" id="ARBA00012682"/>
    </source>
</evidence>
<sequence>MKEIICKTDGALYNNAAQAWNHILFFKQLSPHPVPMSSHLSQTIAAQFGGIEEFKKAFCTAAVGLFGAGWVWLALDDHHELRIVAESNAGNPFTKNMRPLMCIDVWEHAYYIDYRNRRAEYVENFWPLIDWNKVEHRMNREDSPLFY</sequence>
<dbReference type="AlphaFoldDB" id="J9GLN3"/>
<dbReference type="InterPro" id="IPR019833">
    <property type="entry name" value="Mn/Fe_SOD_BS"/>
</dbReference>
<dbReference type="PANTHER" id="PTHR43595:SF2">
    <property type="entry name" value="SMALL RIBOSOMAL SUBUNIT PROTEIN MS42"/>
    <property type="match status" value="1"/>
</dbReference>
<dbReference type="InterPro" id="IPR036314">
    <property type="entry name" value="SOD_C_sf"/>
</dbReference>
<dbReference type="PIRSF" id="PIRSF000349">
    <property type="entry name" value="SODismutase"/>
    <property type="match status" value="1"/>
</dbReference>
<keyword evidence="4" id="KW-0560">Oxidoreductase</keyword>
<dbReference type="GO" id="GO:0005737">
    <property type="term" value="C:cytoplasm"/>
    <property type="evidence" value="ECO:0007669"/>
    <property type="project" value="TreeGrafter"/>
</dbReference>
<dbReference type="EMBL" id="AMCI01000533">
    <property type="protein sequence ID" value="EJX08822.1"/>
    <property type="molecule type" value="Genomic_DNA"/>
</dbReference>
<proteinExistence type="inferred from homology"/>
<dbReference type="SUPFAM" id="SSF46609">
    <property type="entry name" value="Fe,Mn superoxide dismutase (SOD), N-terminal domain"/>
    <property type="match status" value="1"/>
</dbReference>
<keyword evidence="3" id="KW-0479">Metal-binding</keyword>
<evidence type="ECO:0000313" key="6">
    <source>
        <dbReference type="EMBL" id="EJX08822.1"/>
    </source>
</evidence>
<evidence type="ECO:0000256" key="1">
    <source>
        <dbReference type="ARBA" id="ARBA00008714"/>
    </source>
</evidence>
<dbReference type="SUPFAM" id="SSF54719">
    <property type="entry name" value="Fe,Mn superoxide dismutase (SOD), C-terminal domain"/>
    <property type="match status" value="1"/>
</dbReference>
<dbReference type="InterPro" id="IPR019832">
    <property type="entry name" value="Mn/Fe_SOD_C"/>
</dbReference>
<dbReference type="InterPro" id="IPR036324">
    <property type="entry name" value="Mn/Fe_SOD_N_sf"/>
</dbReference>
<dbReference type="PRINTS" id="PR01703">
    <property type="entry name" value="MNSODISMTASE"/>
</dbReference>
<comment type="caution">
    <text evidence="6">The sequence shown here is derived from an EMBL/GenBank/DDBJ whole genome shotgun (WGS) entry which is preliminary data.</text>
</comment>
<evidence type="ECO:0000256" key="3">
    <source>
        <dbReference type="ARBA" id="ARBA00022723"/>
    </source>
</evidence>
<feature type="domain" description="Manganese/iron superoxide dismutase C-terminal" evidence="5">
    <location>
        <begin position="38"/>
        <end position="137"/>
    </location>
</feature>
<dbReference type="Pfam" id="PF02777">
    <property type="entry name" value="Sod_Fe_C"/>
    <property type="match status" value="1"/>
</dbReference>
<dbReference type="GO" id="GO:0046872">
    <property type="term" value="F:metal ion binding"/>
    <property type="evidence" value="ECO:0007669"/>
    <property type="project" value="UniProtKB-KW"/>
</dbReference>
<protein>
    <recommendedName>
        <fullName evidence="2">superoxide dismutase</fullName>
        <ecNumber evidence="2">1.15.1.1</ecNumber>
    </recommendedName>
</protein>
<dbReference type="InterPro" id="IPR001189">
    <property type="entry name" value="Mn/Fe_SOD"/>
</dbReference>
<organism evidence="6">
    <name type="scientific">gut metagenome</name>
    <dbReference type="NCBI Taxonomy" id="749906"/>
    <lineage>
        <taxon>unclassified sequences</taxon>
        <taxon>metagenomes</taxon>
        <taxon>organismal metagenomes</taxon>
    </lineage>
</organism>
<gene>
    <name evidence="6" type="ORF">EVA_03066</name>
</gene>
<dbReference type="PANTHER" id="PTHR43595">
    <property type="entry name" value="37S RIBOSOMAL PROTEIN S26, MITOCHONDRIAL"/>
    <property type="match status" value="1"/>
</dbReference>